<dbReference type="CDD" id="cd07199">
    <property type="entry name" value="Pat17_PNPLA8_PNPLA9_like"/>
    <property type="match status" value="1"/>
</dbReference>
<dbReference type="Proteomes" id="UP001187192">
    <property type="component" value="Unassembled WGS sequence"/>
</dbReference>
<evidence type="ECO:0000256" key="1">
    <source>
        <dbReference type="ARBA" id="ARBA00010240"/>
    </source>
</evidence>
<dbReference type="GO" id="GO:0016787">
    <property type="term" value="F:hydrolase activity"/>
    <property type="evidence" value="ECO:0007669"/>
    <property type="project" value="UniProtKB-KW"/>
</dbReference>
<dbReference type="EMBL" id="BTGU01000097">
    <property type="protein sequence ID" value="GMN60253.1"/>
    <property type="molecule type" value="Genomic_DNA"/>
</dbReference>
<keyword evidence="9" id="KW-1185">Reference proteome</keyword>
<keyword evidence="2 6" id="KW-0378">Hydrolase</keyword>
<evidence type="ECO:0000313" key="8">
    <source>
        <dbReference type="EMBL" id="GMN60253.1"/>
    </source>
</evidence>
<evidence type="ECO:0000256" key="4">
    <source>
        <dbReference type="ARBA" id="ARBA00023098"/>
    </source>
</evidence>
<comment type="function">
    <text evidence="6">Lipolytic acyl hydrolase (LAH).</text>
</comment>
<comment type="caution">
    <text evidence="5">Lacks conserved residue(s) required for the propagation of feature annotation.</text>
</comment>
<evidence type="ECO:0000256" key="6">
    <source>
        <dbReference type="RuleBase" id="RU361262"/>
    </source>
</evidence>
<proteinExistence type="inferred from homology"/>
<gene>
    <name evidence="8" type="ORF">TIFTF001_029354</name>
</gene>
<dbReference type="PANTHER" id="PTHR32241">
    <property type="entry name" value="PATATIN-LIKE PROTEIN 6"/>
    <property type="match status" value="1"/>
</dbReference>
<dbReference type="PANTHER" id="PTHR32241:SF12">
    <property type="entry name" value="OS03G0784100 PROTEIN"/>
    <property type="match status" value="1"/>
</dbReference>
<dbReference type="GO" id="GO:0016042">
    <property type="term" value="P:lipid catabolic process"/>
    <property type="evidence" value="ECO:0007669"/>
    <property type="project" value="UniProtKB-KW"/>
</dbReference>
<dbReference type="InterPro" id="IPR002641">
    <property type="entry name" value="PNPLA_dom"/>
</dbReference>
<dbReference type="PROSITE" id="PS51635">
    <property type="entry name" value="PNPLA"/>
    <property type="match status" value="1"/>
</dbReference>
<dbReference type="EC" id="3.1.1.-" evidence="6"/>
<evidence type="ECO:0000256" key="2">
    <source>
        <dbReference type="ARBA" id="ARBA00022801"/>
    </source>
</evidence>
<keyword evidence="4 6" id="KW-0443">Lipid metabolism</keyword>
<dbReference type="SUPFAM" id="SSF52151">
    <property type="entry name" value="FabD/lysophospholipase-like"/>
    <property type="match status" value="1"/>
</dbReference>
<keyword evidence="3 6" id="KW-0442">Lipid degradation</keyword>
<accession>A0AA88DRM9</accession>
<comment type="domain">
    <text evidence="6">The nitrogen atoms of the two glycine residues in the GGXR motif define the oxyanion hole, and stabilize the oxyanion that forms during the nucleophilic attack by the catalytic serine during substrate cleavage.</text>
</comment>
<feature type="short sequence motif" description="DGA/G" evidence="5">
    <location>
        <begin position="305"/>
        <end position="307"/>
    </location>
</feature>
<organism evidence="8 9">
    <name type="scientific">Ficus carica</name>
    <name type="common">Common fig</name>
    <dbReference type="NCBI Taxonomy" id="3494"/>
    <lineage>
        <taxon>Eukaryota</taxon>
        <taxon>Viridiplantae</taxon>
        <taxon>Streptophyta</taxon>
        <taxon>Embryophyta</taxon>
        <taxon>Tracheophyta</taxon>
        <taxon>Spermatophyta</taxon>
        <taxon>Magnoliopsida</taxon>
        <taxon>eudicotyledons</taxon>
        <taxon>Gunneridae</taxon>
        <taxon>Pentapetalae</taxon>
        <taxon>rosids</taxon>
        <taxon>fabids</taxon>
        <taxon>Rosales</taxon>
        <taxon>Moraceae</taxon>
        <taxon>Ficeae</taxon>
        <taxon>Ficus</taxon>
    </lineage>
</organism>
<comment type="caution">
    <text evidence="8">The sequence shown here is derived from an EMBL/GenBank/DDBJ whole genome shotgun (WGS) entry which is preliminary data.</text>
</comment>
<evidence type="ECO:0000256" key="5">
    <source>
        <dbReference type="PROSITE-ProRule" id="PRU01161"/>
    </source>
</evidence>
<evidence type="ECO:0000313" key="9">
    <source>
        <dbReference type="Proteomes" id="UP001187192"/>
    </source>
</evidence>
<dbReference type="AlphaFoldDB" id="A0AA88DRM9"/>
<dbReference type="Gene3D" id="3.40.1090.10">
    <property type="entry name" value="Cytosolic phospholipase A2 catalytic domain"/>
    <property type="match status" value="1"/>
</dbReference>
<reference evidence="8" key="1">
    <citation type="submission" date="2023-07" db="EMBL/GenBank/DDBJ databases">
        <title>draft genome sequence of fig (Ficus carica).</title>
        <authorList>
            <person name="Takahashi T."/>
            <person name="Nishimura K."/>
        </authorList>
    </citation>
    <scope>NUCLEOTIDE SEQUENCE</scope>
</reference>
<feature type="short sequence motif" description="GXGXXG" evidence="5">
    <location>
        <begin position="124"/>
        <end position="129"/>
    </location>
</feature>
<dbReference type="InterPro" id="IPR016035">
    <property type="entry name" value="Acyl_Trfase/lysoPLipase"/>
</dbReference>
<comment type="similarity">
    <text evidence="1 6">Belongs to the patatin family.</text>
</comment>
<sequence>MPFENLIHYNVECFYRALCSRSQSILPVWKFSAFAAGVTGPSDLATLVSPVCISVVENCWHRTRNGGSRCFVAGVSDKLTNEIFSILETKFLFGYDHHKAANPNSKLSTPAQSNGKVRILSIDGGGSTGGILAAAALRRLEASLRHKSGNANAAIADYFDVVAGSGAGGVLAALLFTRGRDGGPLFTAEEALSFMVKNRRKISGQSTAGIFRRVFGSEKKAAEKVFGKVFGECTLKDTLKAVLIPCYDLSSRAPFLFSRADAVEMDGYDFKMRDVCAATSADPTATGGALDLRSVDRRTRILAVDGAIAMNNPTAAAITHVLNNKQEFPLCNGVEDLIVISLGNGESEFDAGIVTSSPAPAGLLKIAGEGASDLVDQAVSMAFGECRTNNYVRIQGNGVIAKNQGGWENAKVANKKINILEEAENMLAQKNVESVLFQGKKIVGNSNMEKIEQFAGELVKEQGRRKTSILPMVALKHMSTSPRTSSATTLSSLSSN</sequence>
<evidence type="ECO:0000256" key="3">
    <source>
        <dbReference type="ARBA" id="ARBA00022963"/>
    </source>
</evidence>
<dbReference type="Pfam" id="PF01734">
    <property type="entry name" value="Patatin"/>
    <property type="match status" value="1"/>
</dbReference>
<feature type="domain" description="PNPLA" evidence="7">
    <location>
        <begin position="120"/>
        <end position="318"/>
    </location>
</feature>
<evidence type="ECO:0000259" key="7">
    <source>
        <dbReference type="PROSITE" id="PS51635"/>
    </source>
</evidence>
<protein>
    <recommendedName>
        <fullName evidence="6">Patatin</fullName>
        <ecNumber evidence="6">3.1.1.-</ecNumber>
    </recommendedName>
</protein>
<name>A0AA88DRM9_FICCA</name>